<evidence type="ECO:0000256" key="4">
    <source>
        <dbReference type="ARBA" id="ARBA00024746"/>
    </source>
</evidence>
<dbReference type="EMBL" id="CP007770">
    <property type="protein sequence ID" value="AJC88401.1"/>
    <property type="molecule type" value="Genomic_DNA"/>
</dbReference>
<proteinExistence type="inferred from homology"/>
<evidence type="ECO:0000256" key="3">
    <source>
        <dbReference type="ARBA" id="ARBA00022795"/>
    </source>
</evidence>
<evidence type="ECO:0000313" key="8">
    <source>
        <dbReference type="EMBL" id="AJC88401.1"/>
    </source>
</evidence>
<evidence type="ECO:0000256" key="5">
    <source>
        <dbReference type="RuleBase" id="RU362076"/>
    </source>
</evidence>
<dbReference type="HOGENOM" id="CLU_838585_0_0_7"/>
<evidence type="ECO:0000256" key="2">
    <source>
        <dbReference type="ARBA" id="ARBA00016013"/>
    </source>
</evidence>
<feature type="compositionally biased region" description="Basic and acidic residues" evidence="6">
    <location>
        <begin position="18"/>
        <end position="37"/>
    </location>
</feature>
<organism evidence="8 9">
    <name type="scientific">Campylobacter insulaenigrae NCTC 12927</name>
    <dbReference type="NCBI Taxonomy" id="1031564"/>
    <lineage>
        <taxon>Bacteria</taxon>
        <taxon>Pseudomonadati</taxon>
        <taxon>Campylobacterota</taxon>
        <taxon>Epsilonproteobacteria</taxon>
        <taxon>Campylobacterales</taxon>
        <taxon>Campylobacteraceae</taxon>
        <taxon>Campylobacter</taxon>
    </lineage>
</organism>
<name>A0A0A8H2U0_9BACT</name>
<evidence type="ECO:0000313" key="9">
    <source>
        <dbReference type="Proteomes" id="UP000031163"/>
    </source>
</evidence>
<evidence type="ECO:0000259" key="7">
    <source>
        <dbReference type="Pfam" id="PF13860"/>
    </source>
</evidence>
<sequence>MQNINTQNTQSPFVFSSRDLKNTRDIPQENKESDKNVEISPRANTRDFNNTENTPQVDNGINKNDGIISNPKAELDKDAFLKLLLIELQHQDPTDPMDTEKMLTQTAQLSALEMQDNTNKTMTQLVNAMTKLQNSIAASTGMSALAAVGKLATVKDNYLMVADDDIQFQINMYLPEEPQKGKQTNIESKDFELKKNGEDKLDISGKVDKEIAKPGDTIHIKLKDDKDQEETLQAVVGEDQTFKILGYKPTVDIKTAKINSAYKSDSAPVTFTVYNEAGDPVRTINVKDMSAGMKQIIWDRTNDSGTPVPSGKYYVKASYTGESGKVVNSTYGAYPITGVKFEKGEALVGMGGSWVKWEDLKEITG</sequence>
<keyword evidence="8" id="KW-0282">Flagellum</keyword>
<dbReference type="Proteomes" id="UP000031163">
    <property type="component" value="Chromosome"/>
</dbReference>
<dbReference type="Pfam" id="PF03963">
    <property type="entry name" value="FlgD"/>
    <property type="match status" value="1"/>
</dbReference>
<dbReference type="RefSeq" id="WP_052251993.1">
    <property type="nucleotide sequence ID" value="NZ_CP007770.1"/>
</dbReference>
<accession>A0A0A8H2U0</accession>
<dbReference type="STRING" id="1031564.CINS_1458"/>
<keyword evidence="8" id="KW-0966">Cell projection</keyword>
<feature type="compositionally biased region" description="Polar residues" evidence="6">
    <location>
        <begin position="42"/>
        <end position="62"/>
    </location>
</feature>
<feature type="compositionally biased region" description="Polar residues" evidence="6">
    <location>
        <begin position="1"/>
        <end position="14"/>
    </location>
</feature>
<keyword evidence="3 5" id="KW-1005">Bacterial flagellum biogenesis</keyword>
<dbReference type="InterPro" id="IPR025965">
    <property type="entry name" value="FlgD/Vpr_Ig-like"/>
</dbReference>
<dbReference type="AlphaFoldDB" id="A0A0A8H2U0"/>
<comment type="function">
    <text evidence="4 5">Required for flagellar hook formation. May act as a scaffolding protein.</text>
</comment>
<dbReference type="GeneID" id="74432328"/>
<reference evidence="8 9" key="1">
    <citation type="journal article" date="2014" name="Genome Biol. Evol.">
        <title>Comparative Genomics of the Campylobacter lari Group.</title>
        <authorList>
            <person name="Miller W.G."/>
            <person name="Yee E."/>
            <person name="Chapman M.H."/>
            <person name="Smith T.P."/>
            <person name="Bono J.L."/>
            <person name="Huynh S."/>
            <person name="Parker C.T."/>
            <person name="Vandamme P."/>
            <person name="Luong K."/>
            <person name="Korlach J."/>
        </authorList>
    </citation>
    <scope>NUCLEOTIDE SEQUENCE [LARGE SCALE GENOMIC DNA]</scope>
    <source>
        <strain evidence="8 9">NCTC 12927</strain>
    </source>
</reference>
<protein>
    <recommendedName>
        <fullName evidence="2 5">Basal-body rod modification protein FlgD</fullName>
    </recommendedName>
</protein>
<dbReference type="GO" id="GO:0044781">
    <property type="term" value="P:bacterial-type flagellum organization"/>
    <property type="evidence" value="ECO:0007669"/>
    <property type="project" value="UniProtKB-UniRule"/>
</dbReference>
<evidence type="ECO:0000256" key="1">
    <source>
        <dbReference type="ARBA" id="ARBA00010577"/>
    </source>
</evidence>
<feature type="domain" description="FlgD/Vpr Ig-like" evidence="7">
    <location>
        <begin position="258"/>
        <end position="321"/>
    </location>
</feature>
<dbReference type="Pfam" id="PF13860">
    <property type="entry name" value="FlgD_ig"/>
    <property type="match status" value="1"/>
</dbReference>
<dbReference type="InterPro" id="IPR005648">
    <property type="entry name" value="FlgD"/>
</dbReference>
<evidence type="ECO:0000256" key="6">
    <source>
        <dbReference type="SAM" id="MobiDB-lite"/>
    </source>
</evidence>
<keyword evidence="8" id="KW-0969">Cilium</keyword>
<dbReference type="KEGG" id="cis:CINS_1458"/>
<feature type="region of interest" description="Disordered" evidence="6">
    <location>
        <begin position="1"/>
        <end position="65"/>
    </location>
</feature>
<dbReference type="Gene3D" id="2.60.40.4070">
    <property type="match status" value="1"/>
</dbReference>
<comment type="similarity">
    <text evidence="1 5">Belongs to the FlgD family.</text>
</comment>
<gene>
    <name evidence="8" type="primary">flgD</name>
    <name evidence="8" type="ORF">CINS_1458</name>
</gene>